<reference evidence="4" key="1">
    <citation type="journal article" date="2019" name="bioRxiv">
        <title>The Genome of the Zebra Mussel, Dreissena polymorpha: A Resource for Invasive Species Research.</title>
        <authorList>
            <person name="McCartney M.A."/>
            <person name="Auch B."/>
            <person name="Kono T."/>
            <person name="Mallez S."/>
            <person name="Zhang Y."/>
            <person name="Obille A."/>
            <person name="Becker A."/>
            <person name="Abrahante J.E."/>
            <person name="Garbe J."/>
            <person name="Badalamenti J.P."/>
            <person name="Herman A."/>
            <person name="Mangelson H."/>
            <person name="Liachko I."/>
            <person name="Sullivan S."/>
            <person name="Sone E.D."/>
            <person name="Koren S."/>
            <person name="Silverstein K.A.T."/>
            <person name="Beckman K.B."/>
            <person name="Gohl D.M."/>
        </authorList>
    </citation>
    <scope>NUCLEOTIDE SEQUENCE</scope>
    <source>
        <strain evidence="4">Duluth1</strain>
        <tissue evidence="4">Whole animal</tissue>
    </source>
</reference>
<reference evidence="4" key="2">
    <citation type="submission" date="2020-11" db="EMBL/GenBank/DDBJ databases">
        <authorList>
            <person name="McCartney M.A."/>
            <person name="Auch B."/>
            <person name="Kono T."/>
            <person name="Mallez S."/>
            <person name="Becker A."/>
            <person name="Gohl D.M."/>
            <person name="Silverstein K.A.T."/>
            <person name="Koren S."/>
            <person name="Bechman K.B."/>
            <person name="Herman A."/>
            <person name="Abrahante J.E."/>
            <person name="Garbe J."/>
        </authorList>
    </citation>
    <scope>NUCLEOTIDE SEQUENCE</scope>
    <source>
        <strain evidence="4">Duluth1</strain>
        <tissue evidence="4">Whole animal</tissue>
    </source>
</reference>
<dbReference type="Proteomes" id="UP000828390">
    <property type="component" value="Unassembled WGS sequence"/>
</dbReference>
<dbReference type="Gene3D" id="3.30.710.10">
    <property type="entry name" value="Potassium Channel Kv1.1, Chain A"/>
    <property type="match status" value="1"/>
</dbReference>
<dbReference type="SUPFAM" id="SSF54695">
    <property type="entry name" value="POZ domain"/>
    <property type="match status" value="1"/>
</dbReference>
<accession>A0A9D4N055</accession>
<keyword evidence="5" id="KW-1185">Reference proteome</keyword>
<comment type="caution">
    <text evidence="4">The sequence shown here is derived from an EMBL/GenBank/DDBJ whole genome shotgun (WGS) entry which is preliminary data.</text>
</comment>
<organism evidence="4 5">
    <name type="scientific">Dreissena polymorpha</name>
    <name type="common">Zebra mussel</name>
    <name type="synonym">Mytilus polymorpha</name>
    <dbReference type="NCBI Taxonomy" id="45954"/>
    <lineage>
        <taxon>Eukaryota</taxon>
        <taxon>Metazoa</taxon>
        <taxon>Spiralia</taxon>
        <taxon>Lophotrochozoa</taxon>
        <taxon>Mollusca</taxon>
        <taxon>Bivalvia</taxon>
        <taxon>Autobranchia</taxon>
        <taxon>Heteroconchia</taxon>
        <taxon>Euheterodonta</taxon>
        <taxon>Imparidentia</taxon>
        <taxon>Neoheterodontei</taxon>
        <taxon>Myida</taxon>
        <taxon>Dreissenoidea</taxon>
        <taxon>Dreissenidae</taxon>
        <taxon>Dreissena</taxon>
    </lineage>
</organism>
<dbReference type="EMBL" id="JAIWYP010000001">
    <property type="protein sequence ID" value="KAH3884874.1"/>
    <property type="molecule type" value="Genomic_DNA"/>
</dbReference>
<dbReference type="PANTHER" id="PTHR46376">
    <property type="entry name" value="LEUCINE-ZIPPER-LIKE TRANSCRIPTIONAL REGULATOR 1"/>
    <property type="match status" value="1"/>
</dbReference>
<dbReference type="PANTHER" id="PTHR46376:SF1">
    <property type="entry name" value="LEUCINE-ZIPPER-LIKE TRANSCRIPTIONAL REGULATOR 1"/>
    <property type="match status" value="1"/>
</dbReference>
<dbReference type="Pfam" id="PF00651">
    <property type="entry name" value="BTB"/>
    <property type="match status" value="1"/>
</dbReference>
<evidence type="ECO:0000256" key="2">
    <source>
        <dbReference type="ARBA" id="ARBA00022737"/>
    </source>
</evidence>
<evidence type="ECO:0000256" key="1">
    <source>
        <dbReference type="ARBA" id="ARBA00022441"/>
    </source>
</evidence>
<dbReference type="InterPro" id="IPR000210">
    <property type="entry name" value="BTB/POZ_dom"/>
</dbReference>
<name>A0A9D4N055_DREPO</name>
<feature type="domain" description="BTB" evidence="3">
    <location>
        <begin position="13"/>
        <end position="57"/>
    </location>
</feature>
<gene>
    <name evidence="4" type="ORF">DPMN_008860</name>
</gene>
<evidence type="ECO:0000313" key="5">
    <source>
        <dbReference type="Proteomes" id="UP000828390"/>
    </source>
</evidence>
<dbReference type="GO" id="GO:0005794">
    <property type="term" value="C:Golgi apparatus"/>
    <property type="evidence" value="ECO:0007669"/>
    <property type="project" value="TreeGrafter"/>
</dbReference>
<keyword evidence="1" id="KW-0880">Kelch repeat</keyword>
<evidence type="ECO:0000313" key="4">
    <source>
        <dbReference type="EMBL" id="KAH3884874.1"/>
    </source>
</evidence>
<keyword evidence="2" id="KW-0677">Repeat</keyword>
<dbReference type="PROSITE" id="PS50097">
    <property type="entry name" value="BTB"/>
    <property type="match status" value="1"/>
</dbReference>
<dbReference type="AlphaFoldDB" id="A0A9D4N055"/>
<dbReference type="InterPro" id="IPR011333">
    <property type="entry name" value="SKP1/BTB/POZ_sf"/>
</dbReference>
<sequence>MEDFLKSTGREFCDITLMLGNEAIRAHKAVLAARCTYFEAMFRSFMPETNTVTVSYC</sequence>
<dbReference type="InterPro" id="IPR051568">
    <property type="entry name" value="LZTR1/Attractin"/>
</dbReference>
<proteinExistence type="predicted"/>
<evidence type="ECO:0000259" key="3">
    <source>
        <dbReference type="PROSITE" id="PS50097"/>
    </source>
</evidence>
<protein>
    <recommendedName>
        <fullName evidence="3">BTB domain-containing protein</fullName>
    </recommendedName>
</protein>